<dbReference type="EMBL" id="KK852424">
    <property type="protein sequence ID" value="KDR24212.1"/>
    <property type="molecule type" value="Genomic_DNA"/>
</dbReference>
<keyword evidence="2" id="KW-1185">Reference proteome</keyword>
<protein>
    <submittedName>
        <fullName evidence="1">Uncharacterized protein</fullName>
    </submittedName>
</protein>
<dbReference type="AlphaFoldDB" id="A0A067RK83"/>
<proteinExistence type="predicted"/>
<dbReference type="Proteomes" id="UP000027135">
    <property type="component" value="Unassembled WGS sequence"/>
</dbReference>
<organism evidence="1 2">
    <name type="scientific">Zootermopsis nevadensis</name>
    <name type="common">Dampwood termite</name>
    <dbReference type="NCBI Taxonomy" id="136037"/>
    <lineage>
        <taxon>Eukaryota</taxon>
        <taxon>Metazoa</taxon>
        <taxon>Ecdysozoa</taxon>
        <taxon>Arthropoda</taxon>
        <taxon>Hexapoda</taxon>
        <taxon>Insecta</taxon>
        <taxon>Pterygota</taxon>
        <taxon>Neoptera</taxon>
        <taxon>Polyneoptera</taxon>
        <taxon>Dictyoptera</taxon>
        <taxon>Blattodea</taxon>
        <taxon>Blattoidea</taxon>
        <taxon>Termitoidae</taxon>
        <taxon>Termopsidae</taxon>
        <taxon>Zootermopsis</taxon>
    </lineage>
</organism>
<sequence>MGHFISLNTCSCCFSFSCTHRPIFRRWSVVNLDPPALFLVKERFINALAASSVNLLALLVINLSKASL</sequence>
<name>A0A067RK83_ZOONE</name>
<gene>
    <name evidence="1" type="ORF">L798_07619</name>
</gene>
<dbReference type="InParanoid" id="A0A067RK83"/>
<evidence type="ECO:0000313" key="2">
    <source>
        <dbReference type="Proteomes" id="UP000027135"/>
    </source>
</evidence>
<accession>A0A067RK83</accession>
<evidence type="ECO:0000313" key="1">
    <source>
        <dbReference type="EMBL" id="KDR24212.1"/>
    </source>
</evidence>
<reference evidence="1 2" key="1">
    <citation type="journal article" date="2014" name="Nat. Commun.">
        <title>Molecular traces of alternative social organization in a termite genome.</title>
        <authorList>
            <person name="Terrapon N."/>
            <person name="Li C."/>
            <person name="Robertson H.M."/>
            <person name="Ji L."/>
            <person name="Meng X."/>
            <person name="Booth W."/>
            <person name="Chen Z."/>
            <person name="Childers C.P."/>
            <person name="Glastad K.M."/>
            <person name="Gokhale K."/>
            <person name="Gowin J."/>
            <person name="Gronenberg W."/>
            <person name="Hermansen R.A."/>
            <person name="Hu H."/>
            <person name="Hunt B.G."/>
            <person name="Huylmans A.K."/>
            <person name="Khalil S.M."/>
            <person name="Mitchell R.D."/>
            <person name="Munoz-Torres M.C."/>
            <person name="Mustard J.A."/>
            <person name="Pan H."/>
            <person name="Reese J.T."/>
            <person name="Scharf M.E."/>
            <person name="Sun F."/>
            <person name="Vogel H."/>
            <person name="Xiao J."/>
            <person name="Yang W."/>
            <person name="Yang Z."/>
            <person name="Yang Z."/>
            <person name="Zhou J."/>
            <person name="Zhu J."/>
            <person name="Brent C.S."/>
            <person name="Elsik C.G."/>
            <person name="Goodisman M.A."/>
            <person name="Liberles D.A."/>
            <person name="Roe R.M."/>
            <person name="Vargo E.L."/>
            <person name="Vilcinskas A."/>
            <person name="Wang J."/>
            <person name="Bornberg-Bauer E."/>
            <person name="Korb J."/>
            <person name="Zhang G."/>
            <person name="Liebig J."/>
        </authorList>
    </citation>
    <scope>NUCLEOTIDE SEQUENCE [LARGE SCALE GENOMIC DNA]</scope>
    <source>
        <tissue evidence="1">Whole organism</tissue>
    </source>
</reference>